<protein>
    <submittedName>
        <fullName evidence="2">Endo/exonuclease/phosphatase domain-containing protein</fullName>
    </submittedName>
</protein>
<proteinExistence type="predicted"/>
<evidence type="ECO:0000313" key="2">
    <source>
        <dbReference type="WBParaSite" id="HPLM_0000376901-mRNA-1"/>
    </source>
</evidence>
<accession>A0A0N4W253</accession>
<dbReference type="InterPro" id="IPR005135">
    <property type="entry name" value="Endo/exonuclease/phosphatase"/>
</dbReference>
<dbReference type="AlphaFoldDB" id="A0A0N4W253"/>
<name>A0A0N4W253_HAEPC</name>
<sequence length="200" mass="22930">MLHGNSVLACHLLNARSLCNKMDYLHAFIAQHHPDLVFVTETWLTPSIHDSEILAAFPYLVCLWIVVKVEGVEYAVKGNLFCHSVELRSSTKADVLCLELFCPRNGARVRFILVYRPPNSNRNDDEKLLELLRETVLAEFNSVVLGDFNLAIDWLNLRARNSISSTFWIFSGSWIGTTRPRTYPWQQHHWSDLSFATGKL</sequence>
<dbReference type="SUPFAM" id="SSF56219">
    <property type="entry name" value="DNase I-like"/>
    <property type="match status" value="1"/>
</dbReference>
<dbReference type="Pfam" id="PF03372">
    <property type="entry name" value="Exo_endo_phos"/>
    <property type="match status" value="1"/>
</dbReference>
<feature type="domain" description="Endonuclease/exonuclease/phosphatase" evidence="1">
    <location>
        <begin position="14"/>
        <end position="185"/>
    </location>
</feature>
<evidence type="ECO:0000259" key="1">
    <source>
        <dbReference type="Pfam" id="PF03372"/>
    </source>
</evidence>
<organism evidence="2">
    <name type="scientific">Haemonchus placei</name>
    <name type="common">Barber's pole worm</name>
    <dbReference type="NCBI Taxonomy" id="6290"/>
    <lineage>
        <taxon>Eukaryota</taxon>
        <taxon>Metazoa</taxon>
        <taxon>Ecdysozoa</taxon>
        <taxon>Nematoda</taxon>
        <taxon>Chromadorea</taxon>
        <taxon>Rhabditida</taxon>
        <taxon>Rhabditina</taxon>
        <taxon>Rhabditomorpha</taxon>
        <taxon>Strongyloidea</taxon>
        <taxon>Trichostrongylidae</taxon>
        <taxon>Haemonchus</taxon>
    </lineage>
</organism>
<dbReference type="InterPro" id="IPR036691">
    <property type="entry name" value="Endo/exonu/phosph_ase_sf"/>
</dbReference>
<dbReference type="WBParaSite" id="HPLM_0000376901-mRNA-1">
    <property type="protein sequence ID" value="HPLM_0000376901-mRNA-1"/>
    <property type="gene ID" value="HPLM_0000376901"/>
</dbReference>
<dbReference type="GO" id="GO:0003824">
    <property type="term" value="F:catalytic activity"/>
    <property type="evidence" value="ECO:0007669"/>
    <property type="project" value="InterPro"/>
</dbReference>
<reference evidence="2" key="1">
    <citation type="submission" date="2017-02" db="UniProtKB">
        <authorList>
            <consortium name="WormBaseParasite"/>
        </authorList>
    </citation>
    <scope>IDENTIFICATION</scope>
</reference>
<dbReference type="PANTHER" id="PTHR46670:SF3">
    <property type="entry name" value="ENDONUCLEASE_EXONUCLEASE_PHOSPHATASE DOMAIN-CONTAINING PROTEIN"/>
    <property type="match status" value="1"/>
</dbReference>
<dbReference type="PANTHER" id="PTHR46670">
    <property type="entry name" value="ENDO/EXONUCLEASE/PHOSPHATASE DOMAIN-CONTAINING PROTEIN"/>
    <property type="match status" value="1"/>
</dbReference>
<dbReference type="Gene3D" id="3.60.10.10">
    <property type="entry name" value="Endonuclease/exonuclease/phosphatase"/>
    <property type="match status" value="1"/>
</dbReference>